<sequence length="97" mass="10475">MTSKTRRPAGVLSTGEANFGIVYPRIPIVGCLDSHGSHPAFPPITLMTKGPICLKELERDLGIDSAMRAATGNKPSVDPGIALLPRDCPTPRKRQRR</sequence>
<name>A0AAD8V7D9_9PEZI</name>
<comment type="caution">
    <text evidence="2">The sequence shown here is derived from an EMBL/GenBank/DDBJ whole genome shotgun (WGS) entry which is preliminary data.</text>
</comment>
<accession>A0AAD8V7D9</accession>
<gene>
    <name evidence="2" type="ORF">LY79DRAFT_153090</name>
</gene>
<reference evidence="2" key="1">
    <citation type="submission" date="2021-06" db="EMBL/GenBank/DDBJ databases">
        <title>Comparative genomics, transcriptomics and evolutionary studies reveal genomic signatures of adaptation to plant cell wall in hemibiotrophic fungi.</title>
        <authorList>
            <consortium name="DOE Joint Genome Institute"/>
            <person name="Baroncelli R."/>
            <person name="Diaz J.F."/>
            <person name="Benocci T."/>
            <person name="Peng M."/>
            <person name="Battaglia E."/>
            <person name="Haridas S."/>
            <person name="Andreopoulos W."/>
            <person name="Labutti K."/>
            <person name="Pangilinan J."/>
            <person name="Floch G.L."/>
            <person name="Makela M.R."/>
            <person name="Henrissat B."/>
            <person name="Grigoriev I.V."/>
            <person name="Crouch J.A."/>
            <person name="De Vries R.P."/>
            <person name="Sukno S.A."/>
            <person name="Thon M.R."/>
        </authorList>
    </citation>
    <scope>NUCLEOTIDE SEQUENCE</scope>
    <source>
        <strain evidence="2">CBS 125086</strain>
    </source>
</reference>
<evidence type="ECO:0000313" key="3">
    <source>
        <dbReference type="Proteomes" id="UP001230504"/>
    </source>
</evidence>
<dbReference type="AlphaFoldDB" id="A0AAD8V7D9"/>
<proteinExistence type="predicted"/>
<dbReference type="EMBL" id="JAHLJV010000020">
    <property type="protein sequence ID" value="KAK1594305.1"/>
    <property type="molecule type" value="Genomic_DNA"/>
</dbReference>
<feature type="region of interest" description="Disordered" evidence="1">
    <location>
        <begin position="70"/>
        <end position="97"/>
    </location>
</feature>
<organism evidence="2 3">
    <name type="scientific">Colletotrichum navitas</name>
    <dbReference type="NCBI Taxonomy" id="681940"/>
    <lineage>
        <taxon>Eukaryota</taxon>
        <taxon>Fungi</taxon>
        <taxon>Dikarya</taxon>
        <taxon>Ascomycota</taxon>
        <taxon>Pezizomycotina</taxon>
        <taxon>Sordariomycetes</taxon>
        <taxon>Hypocreomycetidae</taxon>
        <taxon>Glomerellales</taxon>
        <taxon>Glomerellaceae</taxon>
        <taxon>Colletotrichum</taxon>
        <taxon>Colletotrichum graminicola species complex</taxon>
    </lineage>
</organism>
<evidence type="ECO:0000313" key="2">
    <source>
        <dbReference type="EMBL" id="KAK1594305.1"/>
    </source>
</evidence>
<dbReference type="Proteomes" id="UP001230504">
    <property type="component" value="Unassembled WGS sequence"/>
</dbReference>
<keyword evidence="3" id="KW-1185">Reference proteome</keyword>
<evidence type="ECO:0000256" key="1">
    <source>
        <dbReference type="SAM" id="MobiDB-lite"/>
    </source>
</evidence>
<dbReference type="RefSeq" id="XP_060415488.1">
    <property type="nucleotide sequence ID" value="XM_060551072.1"/>
</dbReference>
<protein>
    <submittedName>
        <fullName evidence="2">Uncharacterized protein</fullName>
    </submittedName>
</protein>
<dbReference type="GeneID" id="85435312"/>